<evidence type="ECO:0000256" key="5">
    <source>
        <dbReference type="ARBA" id="ARBA00022547"/>
    </source>
</evidence>
<evidence type="ECO:0000256" key="2">
    <source>
        <dbReference type="ARBA" id="ARBA00005513"/>
    </source>
</evidence>
<evidence type="ECO:0000256" key="9">
    <source>
        <dbReference type="ARBA" id="ARBA00023065"/>
    </source>
</evidence>
<dbReference type="InterPro" id="IPR028987">
    <property type="entry name" value="ATP_synth_B-like_membr_sf"/>
</dbReference>
<evidence type="ECO:0000256" key="11">
    <source>
        <dbReference type="ARBA" id="ARBA00023310"/>
    </source>
</evidence>
<keyword evidence="9 14" id="KW-0406">Ion transport</keyword>
<evidence type="ECO:0000256" key="15">
    <source>
        <dbReference type="RuleBase" id="RU003848"/>
    </source>
</evidence>
<keyword evidence="3 14" id="KW-0813">Transport</keyword>
<dbReference type="GO" id="GO:0045259">
    <property type="term" value="C:proton-transporting ATP synthase complex"/>
    <property type="evidence" value="ECO:0007669"/>
    <property type="project" value="UniProtKB-KW"/>
</dbReference>
<evidence type="ECO:0000256" key="4">
    <source>
        <dbReference type="ARBA" id="ARBA00022475"/>
    </source>
</evidence>
<keyword evidence="7 14" id="KW-0375">Hydrogen ion transport</keyword>
<evidence type="ECO:0000256" key="7">
    <source>
        <dbReference type="ARBA" id="ARBA00022781"/>
    </source>
</evidence>
<evidence type="ECO:0000256" key="6">
    <source>
        <dbReference type="ARBA" id="ARBA00022692"/>
    </source>
</evidence>
<feature type="coiled-coil region" evidence="16">
    <location>
        <begin position="117"/>
        <end position="162"/>
    </location>
</feature>
<dbReference type="KEGG" id="ima:PO878_18195"/>
<dbReference type="PANTHER" id="PTHR33445:SF1">
    <property type="entry name" value="ATP SYNTHASE SUBUNIT B"/>
    <property type="match status" value="1"/>
</dbReference>
<comment type="similarity">
    <text evidence="2 14 15">Belongs to the ATPase B chain family.</text>
</comment>
<evidence type="ECO:0000313" key="19">
    <source>
        <dbReference type="Proteomes" id="UP001216390"/>
    </source>
</evidence>
<evidence type="ECO:0000256" key="13">
    <source>
        <dbReference type="ARBA" id="ARBA00025830"/>
    </source>
</evidence>
<dbReference type="CDD" id="cd06503">
    <property type="entry name" value="ATP-synt_Fo_b"/>
    <property type="match status" value="1"/>
</dbReference>
<dbReference type="SUPFAM" id="SSF81573">
    <property type="entry name" value="F1F0 ATP synthase subunit B, membrane domain"/>
    <property type="match status" value="1"/>
</dbReference>
<feature type="transmembrane region" description="Helical" evidence="14">
    <location>
        <begin position="80"/>
        <end position="99"/>
    </location>
</feature>
<evidence type="ECO:0000256" key="3">
    <source>
        <dbReference type="ARBA" id="ARBA00022448"/>
    </source>
</evidence>
<evidence type="ECO:0000256" key="14">
    <source>
        <dbReference type="HAMAP-Rule" id="MF_01398"/>
    </source>
</evidence>
<keyword evidence="16" id="KW-0175">Coiled coil</keyword>
<evidence type="ECO:0000256" key="8">
    <source>
        <dbReference type="ARBA" id="ARBA00022989"/>
    </source>
</evidence>
<feature type="signal peptide" evidence="17">
    <location>
        <begin position="1"/>
        <end position="30"/>
    </location>
</feature>
<dbReference type="InterPro" id="IPR005864">
    <property type="entry name" value="ATP_synth_F0_bsu_bac"/>
</dbReference>
<evidence type="ECO:0000256" key="16">
    <source>
        <dbReference type="SAM" id="Coils"/>
    </source>
</evidence>
<keyword evidence="19" id="KW-1185">Reference proteome</keyword>
<dbReference type="GO" id="GO:0046933">
    <property type="term" value="F:proton-transporting ATP synthase activity, rotational mechanism"/>
    <property type="evidence" value="ECO:0007669"/>
    <property type="project" value="UniProtKB-UniRule"/>
</dbReference>
<feature type="chain" id="PRO_5042120638" description="ATP synthase subunit b" evidence="17">
    <location>
        <begin position="31"/>
        <end position="233"/>
    </location>
</feature>
<dbReference type="InterPro" id="IPR050059">
    <property type="entry name" value="ATP_synthase_B_chain"/>
</dbReference>
<dbReference type="GO" id="GO:0005886">
    <property type="term" value="C:plasma membrane"/>
    <property type="evidence" value="ECO:0007669"/>
    <property type="project" value="UniProtKB-SubCell"/>
</dbReference>
<dbReference type="HAMAP" id="MF_01398">
    <property type="entry name" value="ATP_synth_b_bprime"/>
    <property type="match status" value="1"/>
</dbReference>
<sequence length="233" mass="24880">MSTTRRTGLAASALLLVLGALFVTASPAGAVESEGECFIHAVEDPIEEGLEGEELDTAVEEGIEACRQAPSPILPETNEIIWGAFGFLVVFGLLAWKGYPAIKTTMNQRTEKIRGDLAAAEAQRTEADQVLAGYNAQLADARQESARILEEARQDAESVRSERIAGIDAEIAEMRQRAAAEAEQAKAQALADLRGEVTALALGAAERVIEANLDDATNRALIDSYIDQVGAER</sequence>
<keyword evidence="17" id="KW-0732">Signal</keyword>
<dbReference type="PROSITE" id="PS51318">
    <property type="entry name" value="TAT"/>
    <property type="match status" value="1"/>
</dbReference>
<evidence type="ECO:0000256" key="1">
    <source>
        <dbReference type="ARBA" id="ARBA00004162"/>
    </source>
</evidence>
<gene>
    <name evidence="14 18" type="primary">atpF</name>
    <name evidence="18" type="ORF">PO878_18195</name>
</gene>
<evidence type="ECO:0000256" key="10">
    <source>
        <dbReference type="ARBA" id="ARBA00023136"/>
    </source>
</evidence>
<dbReference type="EMBL" id="CP116942">
    <property type="protein sequence ID" value="WCO66432.1"/>
    <property type="molecule type" value="Genomic_DNA"/>
</dbReference>
<dbReference type="AlphaFoldDB" id="A0AAE9Y4X5"/>
<name>A0AAE9Y4X5_9ACTN</name>
<keyword evidence="11 14" id="KW-0066">ATP synthesis</keyword>
<organism evidence="18 19">
    <name type="scientific">Iamia majanohamensis</name>
    <dbReference type="NCBI Taxonomy" id="467976"/>
    <lineage>
        <taxon>Bacteria</taxon>
        <taxon>Bacillati</taxon>
        <taxon>Actinomycetota</taxon>
        <taxon>Acidimicrobiia</taxon>
        <taxon>Acidimicrobiales</taxon>
        <taxon>Iamiaceae</taxon>
        <taxon>Iamia</taxon>
    </lineage>
</organism>
<dbReference type="Pfam" id="PF00430">
    <property type="entry name" value="ATP-synt_B"/>
    <property type="match status" value="1"/>
</dbReference>
<keyword evidence="5 14" id="KW-0138">CF(0)</keyword>
<evidence type="ECO:0000256" key="17">
    <source>
        <dbReference type="SAM" id="SignalP"/>
    </source>
</evidence>
<dbReference type="Proteomes" id="UP001216390">
    <property type="component" value="Chromosome"/>
</dbReference>
<proteinExistence type="inferred from homology"/>
<comment type="function">
    <text evidence="12 14">F(1)F(0) ATP synthase produces ATP from ADP in the presence of a proton or sodium gradient. F-type ATPases consist of two structural domains, F(1) containing the extramembraneous catalytic core and F(0) containing the membrane proton channel, linked together by a central stalk and a peripheral stalk. During catalysis, ATP synthesis in the catalytic domain of F(1) is coupled via a rotary mechanism of the central stalk subunits to proton translocation.</text>
</comment>
<keyword evidence="4 14" id="KW-1003">Cell membrane</keyword>
<dbReference type="PANTHER" id="PTHR33445">
    <property type="entry name" value="ATP SYNTHASE SUBUNIT B', CHLOROPLASTIC"/>
    <property type="match status" value="1"/>
</dbReference>
<reference evidence="18" key="1">
    <citation type="submission" date="2023-01" db="EMBL/GenBank/DDBJ databases">
        <title>The diversity of Class Acidimicrobiia in South China Sea sediment environments and the proposal of Iamia marina sp. nov., a novel species of the genus Iamia.</title>
        <authorList>
            <person name="He Y."/>
            <person name="Tian X."/>
        </authorList>
    </citation>
    <scope>NUCLEOTIDE SEQUENCE</scope>
    <source>
        <strain evidence="18">DSM 19957</strain>
    </source>
</reference>
<comment type="subcellular location">
    <subcellularLocation>
        <location evidence="1 14">Cell membrane</location>
        <topology evidence="1 14">Single-pass membrane protein</topology>
    </subcellularLocation>
</comment>
<comment type="function">
    <text evidence="14">Component of the F(0) channel, it forms part of the peripheral stalk, linking F(1) to F(0).</text>
</comment>
<dbReference type="Gene3D" id="6.10.250.1580">
    <property type="match status" value="1"/>
</dbReference>
<evidence type="ECO:0000313" key="18">
    <source>
        <dbReference type="EMBL" id="WCO66432.1"/>
    </source>
</evidence>
<dbReference type="NCBIfam" id="TIGR01144">
    <property type="entry name" value="ATP_synt_b"/>
    <property type="match status" value="1"/>
</dbReference>
<keyword evidence="6 14" id="KW-0812">Transmembrane</keyword>
<dbReference type="GO" id="GO:0046961">
    <property type="term" value="F:proton-transporting ATPase activity, rotational mechanism"/>
    <property type="evidence" value="ECO:0007669"/>
    <property type="project" value="TreeGrafter"/>
</dbReference>
<accession>A0AAE9Y4X5</accession>
<dbReference type="RefSeq" id="WP_272735955.1">
    <property type="nucleotide sequence ID" value="NZ_CP116942.1"/>
</dbReference>
<dbReference type="InterPro" id="IPR002146">
    <property type="entry name" value="ATP_synth_b/b'su_bac/chlpt"/>
</dbReference>
<protein>
    <recommendedName>
        <fullName evidence="14">ATP synthase subunit b</fullName>
    </recommendedName>
    <alternativeName>
        <fullName evidence="14">ATP synthase F(0) sector subunit b</fullName>
    </alternativeName>
    <alternativeName>
        <fullName evidence="14">ATPase subunit I</fullName>
    </alternativeName>
    <alternativeName>
        <fullName evidence="14">F-type ATPase subunit b</fullName>
        <shortName evidence="14">F-ATPase subunit b</shortName>
    </alternativeName>
</protein>
<keyword evidence="8 14" id="KW-1133">Transmembrane helix</keyword>
<evidence type="ECO:0000256" key="12">
    <source>
        <dbReference type="ARBA" id="ARBA00025198"/>
    </source>
</evidence>
<dbReference type="InterPro" id="IPR006311">
    <property type="entry name" value="TAT_signal"/>
</dbReference>
<keyword evidence="10 14" id="KW-0472">Membrane</keyword>
<comment type="subunit">
    <text evidence="13 14">F-type ATPases have 2 components, F(1) - the catalytic core - and F(0) - the membrane proton channel. F(1) has five subunits: alpha(3), beta(3), gamma(1), delta(1), epsilon(1). F(0) has three main subunits: a(1), b(2) and c(10-14). The alpha and beta chains form an alternating ring which encloses part of the gamma chain. F(1) is attached to F(0) by a central stalk formed by the gamma and epsilon chains, while a peripheral stalk is formed by the delta and b chains.</text>
</comment>